<accession>A0A8B7N6M3</accession>
<dbReference type="AlphaFoldDB" id="A0A8B7N6M3"/>
<feature type="region of interest" description="Disordered" evidence="1">
    <location>
        <begin position="274"/>
        <end position="311"/>
    </location>
</feature>
<organism evidence="2 3">
    <name type="scientific">Hyalella azteca</name>
    <name type="common">Amphipod</name>
    <dbReference type="NCBI Taxonomy" id="294128"/>
    <lineage>
        <taxon>Eukaryota</taxon>
        <taxon>Metazoa</taxon>
        <taxon>Ecdysozoa</taxon>
        <taxon>Arthropoda</taxon>
        <taxon>Crustacea</taxon>
        <taxon>Multicrustacea</taxon>
        <taxon>Malacostraca</taxon>
        <taxon>Eumalacostraca</taxon>
        <taxon>Peracarida</taxon>
        <taxon>Amphipoda</taxon>
        <taxon>Senticaudata</taxon>
        <taxon>Talitrida</taxon>
        <taxon>Talitroidea</taxon>
        <taxon>Hyalellidae</taxon>
        <taxon>Hyalella</taxon>
    </lineage>
</organism>
<evidence type="ECO:0000313" key="3">
    <source>
        <dbReference type="RefSeq" id="XP_018008919.1"/>
    </source>
</evidence>
<gene>
    <name evidence="3" type="primary">LOC108666534</name>
</gene>
<sequence length="311" mass="34803">MDTKKKVHNIKNEKFCSDRTLNCLRITFSKDFSIKQELSFIDYIADSSNILFKKELYAVCKDVETAVALAEKLKHCKALSRLIKKVVRLGPAASAFTSRLNDPTVLTIRKLAEGITHQELAVRFPEADDICIKTTMAKLKFDSIKTCKKVYREFNQIVWPGDEKPSVKEMDFNSPLVKGQPHPKSSKFSLDPTVVHLILTTDFSLKNHCALLDQLTTASDIILSQECRVTFSDARDVLKRMEILKDVSVMGEKLSLVPFLGSLGKVDKKRPCTEMEGASTNDLKQTSKSKKSKTVSSAGKKLQQARTVAAV</sequence>
<dbReference type="RefSeq" id="XP_018008919.1">
    <property type="nucleotide sequence ID" value="XM_018153430.2"/>
</dbReference>
<evidence type="ECO:0000256" key="1">
    <source>
        <dbReference type="SAM" id="MobiDB-lite"/>
    </source>
</evidence>
<dbReference type="OrthoDB" id="10430977at2759"/>
<dbReference type="GeneID" id="108666534"/>
<evidence type="ECO:0000313" key="2">
    <source>
        <dbReference type="Proteomes" id="UP000694843"/>
    </source>
</evidence>
<protein>
    <submittedName>
        <fullName evidence="3">Uncharacterized protein LOC108666534</fullName>
    </submittedName>
</protein>
<proteinExistence type="predicted"/>
<name>A0A8B7N6M3_HYAAZ</name>
<reference evidence="3" key="1">
    <citation type="submission" date="2025-08" db="UniProtKB">
        <authorList>
            <consortium name="RefSeq"/>
        </authorList>
    </citation>
    <scope>IDENTIFICATION</scope>
    <source>
        <tissue evidence="3">Whole organism</tissue>
    </source>
</reference>
<dbReference type="Proteomes" id="UP000694843">
    <property type="component" value="Unplaced"/>
</dbReference>
<dbReference type="KEGG" id="hazt:108666534"/>
<keyword evidence="2" id="KW-1185">Reference proteome</keyword>